<organism evidence="2 3">
    <name type="scientific">Halosimplex rubrum</name>
    <dbReference type="NCBI Taxonomy" id="869889"/>
    <lineage>
        <taxon>Archaea</taxon>
        <taxon>Methanobacteriati</taxon>
        <taxon>Methanobacteriota</taxon>
        <taxon>Stenosarchaea group</taxon>
        <taxon>Halobacteria</taxon>
        <taxon>Halobacteriales</taxon>
        <taxon>Haloarculaceae</taxon>
        <taxon>Halosimplex</taxon>
    </lineage>
</organism>
<dbReference type="GeneID" id="56077742"/>
<dbReference type="EMBL" id="CP058910">
    <property type="protein sequence ID" value="QLH77189.1"/>
    <property type="molecule type" value="Genomic_DNA"/>
</dbReference>
<keyword evidence="3" id="KW-1185">Reference proteome</keyword>
<proteinExistence type="predicted"/>
<evidence type="ECO:0000313" key="2">
    <source>
        <dbReference type="EMBL" id="QLH77189.1"/>
    </source>
</evidence>
<dbReference type="AlphaFoldDB" id="A0A7D5T4Q6"/>
<dbReference type="KEGG" id="hrr:HZS55_07725"/>
<dbReference type="RefSeq" id="WP_179911118.1">
    <property type="nucleotide sequence ID" value="NZ_CP058910.1"/>
</dbReference>
<gene>
    <name evidence="2" type="ORF">HZS55_07725</name>
</gene>
<evidence type="ECO:0008006" key="4">
    <source>
        <dbReference type="Google" id="ProtNLM"/>
    </source>
</evidence>
<feature type="region of interest" description="Disordered" evidence="1">
    <location>
        <begin position="48"/>
        <end position="83"/>
    </location>
</feature>
<accession>A0A7D5T4Q6</accession>
<protein>
    <recommendedName>
        <fullName evidence="4">XapX domain-containing protein</fullName>
    </recommendedName>
</protein>
<dbReference type="OrthoDB" id="240328at2157"/>
<reference evidence="2 3" key="1">
    <citation type="submission" date="2020-07" db="EMBL/GenBank/DDBJ databases">
        <title>Halosimplex pelagicum sp. nov. and Halosimplex rubrum sp. nov., isolated from salted brown alga Laminaria, and emended description of the genus Halosimplex.</title>
        <authorList>
            <person name="Cui H."/>
        </authorList>
    </citation>
    <scope>NUCLEOTIDE SEQUENCE [LARGE SCALE GENOMIC DNA]</scope>
    <source>
        <strain evidence="2 3">R27</strain>
    </source>
</reference>
<dbReference type="Proteomes" id="UP000509667">
    <property type="component" value="Chromosome"/>
</dbReference>
<evidence type="ECO:0000256" key="1">
    <source>
        <dbReference type="SAM" id="MobiDB-lite"/>
    </source>
</evidence>
<sequence length="83" mass="8482">MDRIMGYGLVGTIGVSASTIASAIVGDPFPVVVPSIAAGALVAGHHLRERRDDQGAGVEEPDEDDTDRVDVGDPLGMHDEGGA</sequence>
<name>A0A7D5T4Q6_9EURY</name>
<feature type="compositionally biased region" description="Basic and acidic residues" evidence="1">
    <location>
        <begin position="68"/>
        <end position="83"/>
    </location>
</feature>
<evidence type="ECO:0000313" key="3">
    <source>
        <dbReference type="Proteomes" id="UP000509667"/>
    </source>
</evidence>